<evidence type="ECO:0000313" key="3">
    <source>
        <dbReference type="Proteomes" id="UP001597520"/>
    </source>
</evidence>
<dbReference type="EMBL" id="JBHUML010000005">
    <property type="protein sequence ID" value="MFD2706421.1"/>
    <property type="molecule type" value="Genomic_DNA"/>
</dbReference>
<dbReference type="PROSITE" id="PS51500">
    <property type="entry name" value="SIN"/>
    <property type="match status" value="1"/>
</dbReference>
<sequence>MQNPEKFDQEWVILMKEAKRTGLTTEEVKAFLNKESVKS</sequence>
<reference evidence="3" key="1">
    <citation type="journal article" date="2019" name="Int. J. Syst. Evol. Microbiol.">
        <title>The Global Catalogue of Microorganisms (GCM) 10K type strain sequencing project: providing services to taxonomists for standard genome sequencing and annotation.</title>
        <authorList>
            <consortium name="The Broad Institute Genomics Platform"/>
            <consortium name="The Broad Institute Genome Sequencing Center for Infectious Disease"/>
            <person name="Wu L."/>
            <person name="Ma J."/>
        </authorList>
    </citation>
    <scope>NUCLEOTIDE SEQUENCE [LARGE SCALE GENOMIC DNA]</scope>
    <source>
        <strain evidence="3">KCTC 33792</strain>
    </source>
</reference>
<dbReference type="SUPFAM" id="SSF47406">
    <property type="entry name" value="SinR repressor dimerisation domain-like"/>
    <property type="match status" value="1"/>
</dbReference>
<dbReference type="InterPro" id="IPR036281">
    <property type="entry name" value="SinR/SinI_dimer_dom_sf"/>
</dbReference>
<dbReference type="Pfam" id="PF08671">
    <property type="entry name" value="SinI"/>
    <property type="match status" value="1"/>
</dbReference>
<dbReference type="InterPro" id="IPR010981">
    <property type="entry name" value="SinR/SinI_dimer_dom"/>
</dbReference>
<comment type="caution">
    <text evidence="2">The sequence shown here is derived from an EMBL/GenBank/DDBJ whole genome shotgun (WGS) entry which is preliminary data.</text>
</comment>
<gene>
    <name evidence="2" type="ORF">ACFSUB_13210</name>
</gene>
<evidence type="ECO:0000259" key="1">
    <source>
        <dbReference type="PROSITE" id="PS51500"/>
    </source>
</evidence>
<name>A0ABW5T351_9BACI</name>
<feature type="domain" description="Sin" evidence="1">
    <location>
        <begin position="1"/>
        <end position="36"/>
    </location>
</feature>
<proteinExistence type="predicted"/>
<dbReference type="Proteomes" id="UP001597520">
    <property type="component" value="Unassembled WGS sequence"/>
</dbReference>
<evidence type="ECO:0000313" key="2">
    <source>
        <dbReference type="EMBL" id="MFD2706421.1"/>
    </source>
</evidence>
<keyword evidence="3" id="KW-1185">Reference proteome</keyword>
<accession>A0ABW5T351</accession>
<organism evidence="2 3">
    <name type="scientific">Salibacterium lacus</name>
    <dbReference type="NCBI Taxonomy" id="1898109"/>
    <lineage>
        <taxon>Bacteria</taxon>
        <taxon>Bacillati</taxon>
        <taxon>Bacillota</taxon>
        <taxon>Bacilli</taxon>
        <taxon>Bacillales</taxon>
        <taxon>Bacillaceae</taxon>
    </lineage>
</organism>
<protein>
    <submittedName>
        <fullName evidence="2">Anti-repressor SinI family protein</fullName>
    </submittedName>
</protein>
<dbReference type="RefSeq" id="WP_380713742.1">
    <property type="nucleotide sequence ID" value="NZ_JBHUML010000005.1"/>
</dbReference>